<dbReference type="InterPro" id="IPR020892">
    <property type="entry name" value="Cyclophilin-type_PPIase_CS"/>
</dbReference>
<evidence type="ECO:0000259" key="5">
    <source>
        <dbReference type="PROSITE" id="PS50072"/>
    </source>
</evidence>
<dbReference type="OrthoDB" id="9807797at2"/>
<evidence type="ECO:0000256" key="2">
    <source>
        <dbReference type="ARBA" id="ARBA00023110"/>
    </source>
</evidence>
<dbReference type="PANTHER" id="PTHR45625">
    <property type="entry name" value="PEPTIDYL-PROLYL CIS-TRANS ISOMERASE-RELATED"/>
    <property type="match status" value="1"/>
</dbReference>
<evidence type="ECO:0000256" key="3">
    <source>
        <dbReference type="ARBA" id="ARBA00023235"/>
    </source>
</evidence>
<dbReference type="InterPro" id="IPR029000">
    <property type="entry name" value="Cyclophilin-like_dom_sf"/>
</dbReference>
<dbReference type="Pfam" id="PF00160">
    <property type="entry name" value="Pro_isomerase"/>
    <property type="match status" value="1"/>
</dbReference>
<evidence type="ECO:0000313" key="7">
    <source>
        <dbReference type="Proteomes" id="UP000190897"/>
    </source>
</evidence>
<dbReference type="Proteomes" id="UP000190897">
    <property type="component" value="Unassembled WGS sequence"/>
</dbReference>
<sequence length="235" mass="26497">MKNKKSLVLAVLCLFSVGVLAQKSSKKDEVVTIKTDMGTIRVILFDETPKHKANFLKLTKDKFYDGLLFHRVIDDFMIQGGDPNSRNAKPDDMLGKGDNGYKIPAEFSPKLFHQKGALAAARDNNPAKESSGCQFYIVQGRKWSKNDLNKQAARAARKLTDSQRKVYEEIGGTPHLDGSYTVFGQVIDGMEVIDKIGAVEKDERDRPEKDVSMKMSVKKMKKKKITKKYGWQYEA</sequence>
<dbReference type="EC" id="5.2.1.8" evidence="4"/>
<dbReference type="PROSITE" id="PS50072">
    <property type="entry name" value="CSA_PPIASE_2"/>
    <property type="match status" value="1"/>
</dbReference>
<dbReference type="GO" id="GO:0006457">
    <property type="term" value="P:protein folding"/>
    <property type="evidence" value="ECO:0007669"/>
    <property type="project" value="InterPro"/>
</dbReference>
<comment type="function">
    <text evidence="4">PPIases accelerate the folding of proteins. It catalyzes the cis-trans isomerization of proline imidic peptide bonds in oligopeptides.</text>
</comment>
<feature type="signal peptide" evidence="4">
    <location>
        <begin position="1"/>
        <end position="21"/>
    </location>
</feature>
<dbReference type="SUPFAM" id="SSF50891">
    <property type="entry name" value="Cyclophilin-like"/>
    <property type="match status" value="1"/>
</dbReference>
<keyword evidence="4" id="KW-0732">Signal</keyword>
<dbReference type="RefSeq" id="WP_082216135.1">
    <property type="nucleotide sequence ID" value="NZ_FUZA01000004.1"/>
</dbReference>
<evidence type="ECO:0000313" key="6">
    <source>
        <dbReference type="EMBL" id="SKB98013.1"/>
    </source>
</evidence>
<comment type="similarity">
    <text evidence="1 4">Belongs to the cyclophilin-type PPIase family.</text>
</comment>
<dbReference type="Gene3D" id="2.40.100.10">
    <property type="entry name" value="Cyclophilin-like"/>
    <property type="match status" value="1"/>
</dbReference>
<dbReference type="InterPro" id="IPR002130">
    <property type="entry name" value="Cyclophilin-type_PPIase_dom"/>
</dbReference>
<accession>A0A1T5FPA4</accession>
<dbReference type="PROSITE" id="PS00170">
    <property type="entry name" value="CSA_PPIASE_1"/>
    <property type="match status" value="1"/>
</dbReference>
<keyword evidence="2 4" id="KW-0697">Rotamase</keyword>
<dbReference type="EMBL" id="FUZA01000004">
    <property type="protein sequence ID" value="SKB98013.1"/>
    <property type="molecule type" value="Genomic_DNA"/>
</dbReference>
<dbReference type="InterPro" id="IPR044666">
    <property type="entry name" value="Cyclophilin_A-like"/>
</dbReference>
<dbReference type="PANTHER" id="PTHR45625:SF4">
    <property type="entry name" value="PEPTIDYLPROLYL ISOMERASE DOMAIN AND WD REPEAT-CONTAINING PROTEIN 1"/>
    <property type="match status" value="1"/>
</dbReference>
<gene>
    <name evidence="6" type="ORF">SAMN05660293_03272</name>
</gene>
<evidence type="ECO:0000256" key="4">
    <source>
        <dbReference type="RuleBase" id="RU363019"/>
    </source>
</evidence>
<dbReference type="AlphaFoldDB" id="A0A1T5FPA4"/>
<dbReference type="CDD" id="cd00317">
    <property type="entry name" value="cyclophilin"/>
    <property type="match status" value="1"/>
</dbReference>
<comment type="catalytic activity">
    <reaction evidence="4">
        <text>[protein]-peptidylproline (omega=180) = [protein]-peptidylproline (omega=0)</text>
        <dbReference type="Rhea" id="RHEA:16237"/>
        <dbReference type="Rhea" id="RHEA-COMP:10747"/>
        <dbReference type="Rhea" id="RHEA-COMP:10748"/>
        <dbReference type="ChEBI" id="CHEBI:83833"/>
        <dbReference type="ChEBI" id="CHEBI:83834"/>
        <dbReference type="EC" id="5.2.1.8"/>
    </reaction>
</comment>
<dbReference type="STRING" id="651661.SAMN05660293_03272"/>
<dbReference type="GO" id="GO:0003755">
    <property type="term" value="F:peptidyl-prolyl cis-trans isomerase activity"/>
    <property type="evidence" value="ECO:0007669"/>
    <property type="project" value="UniProtKB-UniRule"/>
</dbReference>
<keyword evidence="3 4" id="KW-0413">Isomerase</keyword>
<dbReference type="PRINTS" id="PR00153">
    <property type="entry name" value="CSAPPISMRASE"/>
</dbReference>
<protein>
    <recommendedName>
        <fullName evidence="4">Peptidyl-prolyl cis-trans isomerase</fullName>
        <shortName evidence="4">PPIase</shortName>
        <ecNumber evidence="4">5.2.1.8</ecNumber>
    </recommendedName>
</protein>
<organism evidence="6 7">
    <name type="scientific">Dyadobacter psychrophilus</name>
    <dbReference type="NCBI Taxonomy" id="651661"/>
    <lineage>
        <taxon>Bacteria</taxon>
        <taxon>Pseudomonadati</taxon>
        <taxon>Bacteroidota</taxon>
        <taxon>Cytophagia</taxon>
        <taxon>Cytophagales</taxon>
        <taxon>Spirosomataceae</taxon>
        <taxon>Dyadobacter</taxon>
    </lineage>
</organism>
<feature type="domain" description="PPIase cyclophilin-type" evidence="5">
    <location>
        <begin position="29"/>
        <end position="213"/>
    </location>
</feature>
<name>A0A1T5FPA4_9BACT</name>
<keyword evidence="7" id="KW-1185">Reference proteome</keyword>
<feature type="chain" id="PRO_5011833559" description="Peptidyl-prolyl cis-trans isomerase" evidence="4">
    <location>
        <begin position="22"/>
        <end position="235"/>
    </location>
</feature>
<reference evidence="7" key="1">
    <citation type="submission" date="2017-02" db="EMBL/GenBank/DDBJ databases">
        <authorList>
            <person name="Varghese N."/>
            <person name="Submissions S."/>
        </authorList>
    </citation>
    <scope>NUCLEOTIDE SEQUENCE [LARGE SCALE GENOMIC DNA]</scope>
    <source>
        <strain evidence="7">DSM 22270</strain>
    </source>
</reference>
<proteinExistence type="inferred from homology"/>
<evidence type="ECO:0000256" key="1">
    <source>
        <dbReference type="ARBA" id="ARBA00007365"/>
    </source>
</evidence>